<comment type="caution">
    <text evidence="2">The sequence shown here is derived from an EMBL/GenBank/DDBJ whole genome shotgun (WGS) entry which is preliminary data.</text>
</comment>
<evidence type="ECO:0000313" key="3">
    <source>
        <dbReference type="Proteomes" id="UP000593566"/>
    </source>
</evidence>
<dbReference type="Pfam" id="PF07985">
    <property type="entry name" value="SRR1"/>
    <property type="match status" value="1"/>
</dbReference>
<dbReference type="Proteomes" id="UP000593566">
    <property type="component" value="Unassembled WGS sequence"/>
</dbReference>
<dbReference type="AlphaFoldDB" id="A0A8H6CBS1"/>
<dbReference type="PANTHER" id="PTHR42080:SF1">
    <property type="entry name" value="SRR1-LIKE DOMAIN-CONTAINING PROTEIN"/>
    <property type="match status" value="1"/>
</dbReference>
<sequence>MMYVATWRMHHRIEQREGKLMVQGGHYVPETWGRKFGEVAGEDEWGMGEPQHLRHHDANPIPPTFEPLSLSELPSEYATWTQQFAPTPFAAALARTISHEMPPPPTITLTRCLCLGIGNFAQGAVYPFDDESDQRRYRSPHQLVFLAFLPTVLGERHRIRKREVYFQDPDFGAVEVEFLQRRLGYTVLSDPGAYAKMTPSTLLFAPCVPHWVRAGALEVALPALYVSVDVGRDLERMGPGYECSLTRVPCRVGKGMFGRSGLMCVV</sequence>
<reference evidence="2 3" key="1">
    <citation type="journal article" date="2020" name="Genomics">
        <title>Complete, high-quality genomes from long-read metagenomic sequencing of two wolf lichen thalli reveals enigmatic genome architecture.</title>
        <authorList>
            <person name="McKenzie S.K."/>
            <person name="Walston R.F."/>
            <person name="Allen J.L."/>
        </authorList>
    </citation>
    <scope>NUCLEOTIDE SEQUENCE [LARGE SCALE GENOMIC DNA]</scope>
    <source>
        <strain evidence="2">WasteWater1</strain>
    </source>
</reference>
<protein>
    <recommendedName>
        <fullName evidence="1">SRR1-like domain-containing protein</fullName>
    </recommendedName>
</protein>
<dbReference type="GeneID" id="59331887"/>
<keyword evidence="3" id="KW-1185">Reference proteome</keyword>
<dbReference type="RefSeq" id="XP_037149779.1">
    <property type="nucleotide sequence ID" value="XM_037294398.1"/>
</dbReference>
<evidence type="ECO:0000259" key="1">
    <source>
        <dbReference type="Pfam" id="PF07985"/>
    </source>
</evidence>
<dbReference type="EMBL" id="JACCJB010000017">
    <property type="protein sequence ID" value="KAF6220344.1"/>
    <property type="molecule type" value="Genomic_DNA"/>
</dbReference>
<proteinExistence type="predicted"/>
<evidence type="ECO:0000313" key="2">
    <source>
        <dbReference type="EMBL" id="KAF6220344.1"/>
    </source>
</evidence>
<dbReference type="InterPro" id="IPR012942">
    <property type="entry name" value="SRR1-like"/>
</dbReference>
<name>A0A8H6CBS1_9LECA</name>
<dbReference type="PANTHER" id="PTHR42080">
    <property type="entry name" value="SRR1 DOMAIN-CONTAINING PROTEIN"/>
    <property type="match status" value="1"/>
</dbReference>
<accession>A0A8H6CBS1</accession>
<organism evidence="2 3">
    <name type="scientific">Letharia lupina</name>
    <dbReference type="NCBI Taxonomy" id="560253"/>
    <lineage>
        <taxon>Eukaryota</taxon>
        <taxon>Fungi</taxon>
        <taxon>Dikarya</taxon>
        <taxon>Ascomycota</taxon>
        <taxon>Pezizomycotina</taxon>
        <taxon>Lecanoromycetes</taxon>
        <taxon>OSLEUM clade</taxon>
        <taxon>Lecanoromycetidae</taxon>
        <taxon>Lecanorales</taxon>
        <taxon>Lecanorineae</taxon>
        <taxon>Parmeliaceae</taxon>
        <taxon>Letharia</taxon>
    </lineage>
</organism>
<gene>
    <name evidence="2" type="ORF">HO133_003476</name>
</gene>
<feature type="domain" description="SRR1-like" evidence="1">
    <location>
        <begin position="108"/>
        <end position="226"/>
    </location>
</feature>